<feature type="transmembrane region" description="Helical" evidence="5">
    <location>
        <begin position="87"/>
        <end position="105"/>
    </location>
</feature>
<evidence type="ECO:0000259" key="6">
    <source>
        <dbReference type="Pfam" id="PF04932"/>
    </source>
</evidence>
<evidence type="ECO:0000256" key="4">
    <source>
        <dbReference type="ARBA" id="ARBA00023136"/>
    </source>
</evidence>
<feature type="transmembrane region" description="Helical" evidence="5">
    <location>
        <begin position="295"/>
        <end position="315"/>
    </location>
</feature>
<keyword evidence="4 5" id="KW-0472">Membrane</keyword>
<accession>A0ABW4WWP7</accession>
<protein>
    <submittedName>
        <fullName evidence="7">O-antigen ligase family protein</fullName>
    </submittedName>
</protein>
<dbReference type="GO" id="GO:0016874">
    <property type="term" value="F:ligase activity"/>
    <property type="evidence" value="ECO:0007669"/>
    <property type="project" value="UniProtKB-KW"/>
</dbReference>
<keyword evidence="7" id="KW-0436">Ligase</keyword>
<feature type="transmembrane region" description="Helical" evidence="5">
    <location>
        <begin position="229"/>
        <end position="248"/>
    </location>
</feature>
<evidence type="ECO:0000256" key="5">
    <source>
        <dbReference type="SAM" id="Phobius"/>
    </source>
</evidence>
<feature type="transmembrane region" description="Helical" evidence="5">
    <location>
        <begin position="387"/>
        <end position="406"/>
    </location>
</feature>
<name>A0ABW4WWP7_9BACT</name>
<dbReference type="RefSeq" id="WP_229962984.1">
    <property type="nucleotide sequence ID" value="NZ_JAJJWI010000041.1"/>
</dbReference>
<evidence type="ECO:0000256" key="2">
    <source>
        <dbReference type="ARBA" id="ARBA00022692"/>
    </source>
</evidence>
<feature type="transmembrane region" description="Helical" evidence="5">
    <location>
        <begin position="260"/>
        <end position="289"/>
    </location>
</feature>
<feature type="transmembrane region" description="Helical" evidence="5">
    <location>
        <begin position="148"/>
        <end position="166"/>
    </location>
</feature>
<keyword evidence="3 5" id="KW-1133">Transmembrane helix</keyword>
<organism evidence="7 8">
    <name type="scientific">Pontibacter silvestris</name>
    <dbReference type="NCBI Taxonomy" id="2305183"/>
    <lineage>
        <taxon>Bacteria</taxon>
        <taxon>Pseudomonadati</taxon>
        <taxon>Bacteroidota</taxon>
        <taxon>Cytophagia</taxon>
        <taxon>Cytophagales</taxon>
        <taxon>Hymenobacteraceae</taxon>
        <taxon>Pontibacter</taxon>
    </lineage>
</organism>
<evidence type="ECO:0000256" key="3">
    <source>
        <dbReference type="ARBA" id="ARBA00022989"/>
    </source>
</evidence>
<evidence type="ECO:0000256" key="1">
    <source>
        <dbReference type="ARBA" id="ARBA00004141"/>
    </source>
</evidence>
<proteinExistence type="predicted"/>
<keyword evidence="8" id="KW-1185">Reference proteome</keyword>
<gene>
    <name evidence="7" type="ORF">ACFSKU_09715</name>
</gene>
<feature type="transmembrane region" description="Helical" evidence="5">
    <location>
        <begin position="12"/>
        <end position="30"/>
    </location>
</feature>
<comment type="subcellular location">
    <subcellularLocation>
        <location evidence="1">Membrane</location>
        <topology evidence="1">Multi-pass membrane protein</topology>
    </subcellularLocation>
</comment>
<feature type="transmembrane region" description="Helical" evidence="5">
    <location>
        <begin position="426"/>
        <end position="443"/>
    </location>
</feature>
<feature type="transmembrane region" description="Helical" evidence="5">
    <location>
        <begin position="63"/>
        <end position="81"/>
    </location>
</feature>
<evidence type="ECO:0000313" key="8">
    <source>
        <dbReference type="Proteomes" id="UP001597369"/>
    </source>
</evidence>
<evidence type="ECO:0000313" key="7">
    <source>
        <dbReference type="EMBL" id="MFD2067158.1"/>
    </source>
</evidence>
<keyword evidence="2 5" id="KW-0812">Transmembrane</keyword>
<dbReference type="InterPro" id="IPR051533">
    <property type="entry name" value="WaaL-like"/>
</dbReference>
<feature type="transmembrane region" description="Helical" evidence="5">
    <location>
        <begin position="36"/>
        <end position="56"/>
    </location>
</feature>
<feature type="transmembrane region" description="Helical" evidence="5">
    <location>
        <begin position="173"/>
        <end position="190"/>
    </location>
</feature>
<reference evidence="8" key="1">
    <citation type="journal article" date="2019" name="Int. J. Syst. Evol. Microbiol.">
        <title>The Global Catalogue of Microorganisms (GCM) 10K type strain sequencing project: providing services to taxonomists for standard genome sequencing and annotation.</title>
        <authorList>
            <consortium name="The Broad Institute Genomics Platform"/>
            <consortium name="The Broad Institute Genome Sequencing Center for Infectious Disease"/>
            <person name="Wu L."/>
            <person name="Ma J."/>
        </authorList>
    </citation>
    <scope>NUCLEOTIDE SEQUENCE [LARGE SCALE GENOMIC DNA]</scope>
    <source>
        <strain evidence="8">JCM 16545</strain>
    </source>
</reference>
<dbReference type="InterPro" id="IPR007016">
    <property type="entry name" value="O-antigen_ligase-rel_domated"/>
</dbReference>
<feature type="domain" description="O-antigen ligase-related" evidence="6">
    <location>
        <begin position="259"/>
        <end position="400"/>
    </location>
</feature>
<feature type="transmembrane region" description="Helical" evidence="5">
    <location>
        <begin position="117"/>
        <end position="136"/>
    </location>
</feature>
<comment type="caution">
    <text evidence="7">The sequence shown here is derived from an EMBL/GenBank/DDBJ whole genome shotgun (WGS) entry which is preliminary data.</text>
</comment>
<sequence length="481" mass="53279">MSQTTFYQKSNTKGLLLPLGIITAVFVGWLTSWIGVALPAVMVVIALFIPYAITVFNNPKVGLISFIIYSFLLFALMRGIGYIPFSVGFEAILLLTWLAALLHNSKQYDWSIIKNDLTFIGVAWFVLTVLEFFNPVGGGSVLAWIGDARYPFLWLLVVPLSMVIFNEKKDLNIFLLIIIGISVLAAFYGIKQLKIGLFPVEKAFLVTSPTHMIFGKLRVFSFYSDAGQFGASMAHLCIIAGVLALGPYKKWKKVACAAASLLFLYGMFISGTRGALFTLAVGIFVVLVINKNVKIIILGLIIALAGFVFLKYTYIGHGNYQIRRMRTALNPEDASLNTRFRNQEKIADYLKSYPMGAGVGSIGFAAKSSHHKTYLATIPPDSYWVKIWASYGIIGLIIWFGMMMYILGKCCGIVWNVKDKDLKFKLTALTAGAAGIFFCSYGNEVINNMPSSMIVYISWAFVFLGPKLDSNKQSKLSATYE</sequence>
<dbReference type="PANTHER" id="PTHR37422:SF13">
    <property type="entry name" value="LIPOPOLYSACCHARIDE BIOSYNTHESIS PROTEIN PA4999-RELATED"/>
    <property type="match status" value="1"/>
</dbReference>
<dbReference type="Proteomes" id="UP001597369">
    <property type="component" value="Unassembled WGS sequence"/>
</dbReference>
<dbReference type="Pfam" id="PF04932">
    <property type="entry name" value="Wzy_C"/>
    <property type="match status" value="1"/>
</dbReference>
<dbReference type="PANTHER" id="PTHR37422">
    <property type="entry name" value="TEICHURONIC ACID BIOSYNTHESIS PROTEIN TUAE"/>
    <property type="match status" value="1"/>
</dbReference>
<dbReference type="EMBL" id="JBHUHV010000028">
    <property type="protein sequence ID" value="MFD2067158.1"/>
    <property type="molecule type" value="Genomic_DNA"/>
</dbReference>